<gene>
    <name evidence="2" type="ORF">M440DRAFT_350283</name>
</gene>
<evidence type="ECO:0000256" key="1">
    <source>
        <dbReference type="SAM" id="MobiDB-lite"/>
    </source>
</evidence>
<feature type="region of interest" description="Disordered" evidence="1">
    <location>
        <begin position="1"/>
        <end position="35"/>
    </location>
</feature>
<organism evidence="2 3">
    <name type="scientific">Trichoderma longibrachiatum ATCC 18648</name>
    <dbReference type="NCBI Taxonomy" id="983965"/>
    <lineage>
        <taxon>Eukaryota</taxon>
        <taxon>Fungi</taxon>
        <taxon>Dikarya</taxon>
        <taxon>Ascomycota</taxon>
        <taxon>Pezizomycotina</taxon>
        <taxon>Sordariomycetes</taxon>
        <taxon>Hypocreomycetidae</taxon>
        <taxon>Hypocreales</taxon>
        <taxon>Hypocreaceae</taxon>
        <taxon>Trichoderma</taxon>
    </lineage>
</organism>
<feature type="compositionally biased region" description="Basic and acidic residues" evidence="1">
    <location>
        <begin position="11"/>
        <end position="35"/>
    </location>
</feature>
<dbReference type="EMBL" id="KZ679146">
    <property type="protein sequence ID" value="PTB71749.1"/>
    <property type="molecule type" value="Genomic_DNA"/>
</dbReference>
<dbReference type="Proteomes" id="UP000240760">
    <property type="component" value="Unassembled WGS sequence"/>
</dbReference>
<dbReference type="AlphaFoldDB" id="A0A2T4BR22"/>
<evidence type="ECO:0000313" key="3">
    <source>
        <dbReference type="Proteomes" id="UP000240760"/>
    </source>
</evidence>
<evidence type="ECO:0000313" key="2">
    <source>
        <dbReference type="EMBL" id="PTB71749.1"/>
    </source>
</evidence>
<keyword evidence="3" id="KW-1185">Reference proteome</keyword>
<name>A0A2T4BR22_TRILO</name>
<reference evidence="2 3" key="1">
    <citation type="submission" date="2016-07" db="EMBL/GenBank/DDBJ databases">
        <title>Multiple horizontal gene transfer events from other fungi enriched the ability of initially mycotrophic Trichoderma (Ascomycota) to feed on dead plant biomass.</title>
        <authorList>
            <consortium name="DOE Joint Genome Institute"/>
            <person name="Aerts A."/>
            <person name="Atanasova L."/>
            <person name="Chenthamara K."/>
            <person name="Zhang J."/>
            <person name="Grujic M."/>
            <person name="Henrissat B."/>
            <person name="Kuo A."/>
            <person name="Salamov A."/>
            <person name="Lipzen A."/>
            <person name="Labutti K."/>
            <person name="Barry K."/>
            <person name="Miao Y."/>
            <person name="Rahimi M.J."/>
            <person name="Shen Q."/>
            <person name="Grigoriev I.V."/>
            <person name="Kubicek C.P."/>
            <person name="Druzhinina I.S."/>
        </authorList>
    </citation>
    <scope>NUCLEOTIDE SEQUENCE [LARGE SCALE GENOMIC DNA]</scope>
    <source>
        <strain evidence="2 3">ATCC 18648</strain>
    </source>
</reference>
<sequence>MQPSRSSRSYHWLESKAKDCGRGSKKSRETREDGGRVRASSLSMYCLYVPLHHIATCIGFDGKRQQMDLGIRITEEGNNKLSASAHEAANSVAAHPSSASAMLSFWHIMRRRIPSFQLLARAARQPGKLDVVAIAISCTRGGDAVPLRRRVTDDRRRGWKLKETSFQWGLRNLELETNRRQWRSILQWTCRGSTPRLRLGDALALVDSGSLGAGDALQADLVRA</sequence>
<proteinExistence type="predicted"/>
<accession>A0A2T4BR22</accession>
<protein>
    <submittedName>
        <fullName evidence="2">Uncharacterized protein</fullName>
    </submittedName>
</protein>